<dbReference type="InterPro" id="IPR005828">
    <property type="entry name" value="MFS_sugar_transport-like"/>
</dbReference>
<dbReference type="Gene3D" id="1.25.10.10">
    <property type="entry name" value="Leucine-rich Repeat Variant"/>
    <property type="match status" value="1"/>
</dbReference>
<evidence type="ECO:0000256" key="15">
    <source>
        <dbReference type="ARBA" id="ARBA00022989"/>
    </source>
</evidence>
<feature type="transmembrane region" description="Helical" evidence="19">
    <location>
        <begin position="1025"/>
        <end position="1046"/>
    </location>
</feature>
<evidence type="ECO:0000256" key="16">
    <source>
        <dbReference type="ARBA" id="ARBA00023136"/>
    </source>
</evidence>
<keyword evidence="8" id="KW-0813">Transport</keyword>
<feature type="region of interest" description="Disordered" evidence="18">
    <location>
        <begin position="181"/>
        <end position="219"/>
    </location>
</feature>
<evidence type="ECO:0000256" key="7">
    <source>
        <dbReference type="ARBA" id="ARBA00010907"/>
    </source>
</evidence>
<dbReference type="SMART" id="SM00698">
    <property type="entry name" value="MORN"/>
    <property type="match status" value="4"/>
</dbReference>
<evidence type="ECO:0000256" key="1">
    <source>
        <dbReference type="ARBA" id="ARBA00004141"/>
    </source>
</evidence>
<sequence>MGKLGSSFEGQWQNGKRHGLGVETRDRWLYRGEWTQGYKGRYGIRQSIISNAKYEGTWANGLQDGYGSETYADGGQYYLISFIAKLLEFRQKYIRTYQGQWMRGLRHGYGVRTSAPFGLASHYRGGARGHRGSMSSLTEAGGAADPSERRTTRMDDARGGFVLVTRSDVASGRRGSLVEKTKKGLLSKLRRQRSAGDLDKHGTGSVRSGGSGGSASSWVSSVESSHSAMTHASLHTNSNTSFVVESFGVSERSDGLRYEGEWFANKKYGYGVTTFRDGTKEEGKYKNNVLITSQKRMFLMRSAKFRERVDSAVAAAQRASKIALQKADIAISRTATARGKAEQADESADQAKEDCDIAQATAKQFAPDFKHPGFDRIGLREKYRQKLYDAQVVAPAPQESEKILDGKSIPNHIPPKHSQLPQTSQVPSVPSRRPSTQFPKPMQSMQDSRIPNNTKFNADNRIGSPYDPYSNAQTQDSWASANAQPGVQDYQKPYSQNDQMGAYGSSIPGGAQLPGAPYRLNRQDSSQLQQSMDQSGQQFTNQGRRLSAAMRPNLNQNRQQPAQQEWNQSQGPVRRQSVLGQPTYTAPENTYVDTQNDCRTGTVHSETTLERQARAADPQGYRQAMEQQGYRQPNDQGYRQVPDQQMYRQATDSQGFRQPSQMEQDMANGAREMRPPGARPSIDYFDHYKRPPSRDSSVDRYGRRSRQPSVEAVAPSSGSRAGSVAPQPAPAVSSRPLSRAGTPAGNGHLASGRGSISRASSREPQPFEESLLRQRNLGQDISPSPYQPKRTESLYVAQNPLPPPPAPRGGGEEEEEEDLMCSPAILARRASESWINVPPVERKKSLPDVAGMPRMSDGAGMCREEVSMLGSARREEVRRMHEETEKLRANPLLYLVSPQVKNEKTNEDKIDLDDLLPKIGEFGVYQKLLLWLVCLPACLPCGFCAFNQLFMTDVPDHWCMVPELEILNLTQQQRKIISIPMKDDVTFEKCLRYSINWSELVKANAIITFNHSNDWPFDLVCEYDIYPTLGLVALNVGGPIGVYTFGYMNDRIGRKKSFFICLTTLLVGSLLTAYAHEYWVWVVARAIVGLTIPAVYQIPFIIYWRSLALATSTPFFIYYLYWFVLPESPRWLLMRERFEEANTILKTIARVNGKAMPQEFTAKLQKQVIEQKERGVTEAKSVSVFALCRTPNMRLKTCLITFNWCASEMVYVGLSYYGPAIGDNQYMSFFLSSAVEIPSYIVCWFLMDRIGRRWPLCLSMVINAISATLVLYLISKCFISASFLIIYPYAGELYPTELRGVGIGTSAYIGGLGLIVIPFINYLGSSNLVLPLVVMGAVSVLGGISALRLPETLHSRLPQTAEEGEKFGKDWTYADCWACGGQRRLLLGIVLVGTVAAVLGNQHAHSHGGDEDPAFKYSKSANEQHKKDKVVEPDYDLYVSALSSTLFISIVPFFILFFIPVDGSVEKQPLLKILLSFASGGLLGDAFLHLIPHALTSSGGGGGHSHSHSHDGGQHEPHDITVGLGVLGGIIIFLVVEKTVRLFSGGHGHSHGTDKKTDEKSKKKNKDKKQQDIKIAGYLNLAADFTHNFTDGLAIGASFIAGQNIGYITTVTILLHEIPHEIGDFAILVQSGCSRRKAMLLQLLTAFGAVSGTVLSIYLRGASEGLVSTLILPFTAGGFIYIATVSVIPELLEGSTKLSQSIKEIVALLADRNELEAAEQYLDHAANTNFTTFIKMLSDVLVAGGNSQVARMAAGLQLKNHLTSKDPTLKLQYQQRWLALPEDIRLYIKKNVTAQCVAYVAVAELPVGQWNDLIPIMVENVCNMQSTELKKEATLEAIGYICQDIDAEVLTEQSNPILTAIIHGMRSNEPSNHVRLAATQALLNSLEFTKANFDKDNERNFIMEVVKILSLYYQYMEPYMGQALFPITLEAMKSDVDEISLQGIEFWSNVSDEEIDLAIEEVEASDAGRPPVRTSRFYAKGALQFLAPELMRKLTKQDDTDDELDWNPSKAASVCLMLLSNCCEDEIVPHVLPFINSNIKNENWRYREAALMAFGSILGGLEANTLKPLVEKAMPTLIEAMYDSSVAVRDTAAWTFGRICEIVPEAAINETYLKPLLESLVNGLKAEPRVAANVCWAFTGLAEAAYEAADCGDTNQPRTYCMSNYFDFIIQRLLETTDRQDAAQHNLRSAAYEALMEMVKNSPTDCYVTVQKTTMVILERLQQVLQMENHISSQSDRSQFNDLQSLLCATLQSVLRKVTPEDAPQISDAIMTALLTMFAGNAGKAGGVQEDALMAVSTLVEVLGDGFLKYMDAFKRYLYVGLKNHQEYQVLPYCDEIILLLLENLGDPSIHRSVKPQILSPHVPAIVNFMILVACEPERTDGHMSVIAGLTGDLCTAFGQRVLPCLETRPILDLLQAARRSRTPRTKTLANWATKEIRKLRQQTPQASW</sequence>
<feature type="region of interest" description="Disordered" evidence="18">
    <location>
        <begin position="1546"/>
        <end position="1569"/>
    </location>
</feature>
<evidence type="ECO:0000256" key="14">
    <source>
        <dbReference type="ARBA" id="ARBA00022927"/>
    </source>
</evidence>
<organism evidence="21 22">
    <name type="scientific">Operophtera brumata</name>
    <name type="common">Winter moth</name>
    <name type="synonym">Phalaena brumata</name>
    <dbReference type="NCBI Taxonomy" id="104452"/>
    <lineage>
        <taxon>Eukaryota</taxon>
        <taxon>Metazoa</taxon>
        <taxon>Ecdysozoa</taxon>
        <taxon>Arthropoda</taxon>
        <taxon>Hexapoda</taxon>
        <taxon>Insecta</taxon>
        <taxon>Pterygota</taxon>
        <taxon>Neoptera</taxon>
        <taxon>Endopterygota</taxon>
        <taxon>Lepidoptera</taxon>
        <taxon>Glossata</taxon>
        <taxon>Ditrysia</taxon>
        <taxon>Geometroidea</taxon>
        <taxon>Geometridae</taxon>
        <taxon>Larentiinae</taxon>
        <taxon>Operophtera</taxon>
    </lineage>
</organism>
<dbReference type="Gene3D" id="1.20.1250.20">
    <property type="entry name" value="MFS general substrate transporter like domains"/>
    <property type="match status" value="2"/>
</dbReference>
<evidence type="ECO:0000256" key="19">
    <source>
        <dbReference type="SAM" id="Phobius"/>
    </source>
</evidence>
<keyword evidence="12" id="KW-0677">Repeat</keyword>
<dbReference type="InterPro" id="IPR017191">
    <property type="entry name" value="Junctophilin"/>
</dbReference>
<comment type="similarity">
    <text evidence="6">Belongs to the junctophilin family.</text>
</comment>
<comment type="subcellular location">
    <subcellularLocation>
        <location evidence="4">Cell membrane</location>
    </subcellularLocation>
    <subcellularLocation>
        <location evidence="5">Cytoplasm</location>
    </subcellularLocation>
    <subcellularLocation>
        <location evidence="3">Endomembrane system</location>
        <topology evidence="3">Peripheral membrane protein</topology>
    </subcellularLocation>
    <subcellularLocation>
        <location evidence="2">Endoplasmic reticulum membrane</location>
        <topology evidence="2">Single-pass type IV membrane protein</topology>
    </subcellularLocation>
    <subcellularLocation>
        <location evidence="1">Membrane</location>
        <topology evidence="1">Multi-pass membrane protein</topology>
    </subcellularLocation>
</comment>
<feature type="transmembrane region" description="Helical" evidence="19">
    <location>
        <begin position="1199"/>
        <end position="1217"/>
    </location>
</feature>
<evidence type="ECO:0000313" key="22">
    <source>
        <dbReference type="Proteomes" id="UP000037510"/>
    </source>
</evidence>
<keyword evidence="14" id="KW-0653">Protein transport</keyword>
<keyword evidence="16 19" id="KW-0472">Membrane</keyword>
<feature type="region of interest" description="Disordered" evidence="18">
    <location>
        <begin position="128"/>
        <end position="157"/>
    </location>
</feature>
<feature type="compositionally biased region" description="Low complexity" evidence="18">
    <location>
        <begin position="523"/>
        <end position="538"/>
    </location>
</feature>
<feature type="transmembrane region" description="Helical" evidence="19">
    <location>
        <begin position="1268"/>
        <end position="1289"/>
    </location>
</feature>
<dbReference type="Pfam" id="PF03810">
    <property type="entry name" value="IBN_N"/>
    <property type="match status" value="1"/>
</dbReference>
<feature type="transmembrane region" description="Helical" evidence="19">
    <location>
        <begin position="1058"/>
        <end position="1081"/>
    </location>
</feature>
<accession>A0A0L7LPR6</accession>
<feature type="compositionally biased region" description="Polar residues" evidence="18">
    <location>
        <begin position="443"/>
        <end position="457"/>
    </location>
</feature>
<keyword evidence="15 19" id="KW-1133">Transmembrane helix</keyword>
<reference evidence="21 22" key="1">
    <citation type="journal article" date="2015" name="Genome Biol. Evol.">
        <title>The genome of winter moth (Operophtera brumata) provides a genomic perspective on sexual dimorphism and phenology.</title>
        <authorList>
            <person name="Derks M.F."/>
            <person name="Smit S."/>
            <person name="Salis L."/>
            <person name="Schijlen E."/>
            <person name="Bossers A."/>
            <person name="Mateman C."/>
            <person name="Pijl A.S."/>
            <person name="de Ridder D."/>
            <person name="Groenen M.A."/>
            <person name="Visser M.E."/>
            <person name="Megens H.J."/>
        </authorList>
    </citation>
    <scope>NUCLEOTIDE SEQUENCE [LARGE SCALE GENOMIC DNA]</scope>
    <source>
        <strain evidence="21">WM2013NL</strain>
        <tissue evidence="21">Head and thorax</tissue>
    </source>
</reference>
<feature type="transmembrane region" description="Helical" evidence="19">
    <location>
        <begin position="1520"/>
        <end position="1536"/>
    </location>
</feature>
<feature type="transmembrane region" description="Helical" evidence="19">
    <location>
        <begin position="1671"/>
        <end position="1692"/>
    </location>
</feature>
<keyword evidence="22" id="KW-1185">Reference proteome</keyword>
<evidence type="ECO:0000256" key="17">
    <source>
        <dbReference type="PROSITE-ProRule" id="PRU00103"/>
    </source>
</evidence>
<name>A0A0L7LPR6_OPEBR</name>
<dbReference type="Pfam" id="PF02535">
    <property type="entry name" value="Zip"/>
    <property type="match status" value="1"/>
</dbReference>
<dbReference type="SUPFAM" id="SSF82185">
    <property type="entry name" value="Histone H3 K4-specific methyltransferase SET7/9 N-terminal domain"/>
    <property type="match status" value="2"/>
</dbReference>
<evidence type="ECO:0000313" key="21">
    <source>
        <dbReference type="EMBL" id="KOB77435.1"/>
    </source>
</evidence>
<dbReference type="InterPro" id="IPR001494">
    <property type="entry name" value="Importin-beta_N"/>
</dbReference>
<evidence type="ECO:0000256" key="2">
    <source>
        <dbReference type="ARBA" id="ARBA00004163"/>
    </source>
</evidence>
<evidence type="ECO:0000256" key="10">
    <source>
        <dbReference type="ARBA" id="ARBA00022490"/>
    </source>
</evidence>
<dbReference type="Gene3D" id="2.20.110.10">
    <property type="entry name" value="Histone H3 K4-specific methyltransferase SET7/9 N-terminal domain"/>
    <property type="match status" value="1"/>
</dbReference>
<keyword evidence="9" id="KW-1003">Cell membrane</keyword>
<dbReference type="GO" id="GO:0046873">
    <property type="term" value="F:metal ion transmembrane transporter activity"/>
    <property type="evidence" value="ECO:0007669"/>
    <property type="project" value="InterPro"/>
</dbReference>
<protein>
    <submittedName>
        <fullName evidence="21">Putative importin subunit beta</fullName>
    </submittedName>
</protein>
<dbReference type="Pfam" id="PF02493">
    <property type="entry name" value="MORN"/>
    <property type="match status" value="4"/>
</dbReference>
<dbReference type="InterPro" id="IPR011989">
    <property type="entry name" value="ARM-like"/>
</dbReference>
<feature type="region of interest" description="Disordered" evidence="18">
    <location>
        <begin position="405"/>
        <end position="483"/>
    </location>
</feature>
<dbReference type="FunFam" id="2.20.110.10:FF:000001">
    <property type="entry name" value="Junctophilin"/>
    <property type="match status" value="1"/>
</dbReference>
<dbReference type="InterPro" id="IPR003689">
    <property type="entry name" value="ZIP"/>
</dbReference>
<dbReference type="InterPro" id="IPR021133">
    <property type="entry name" value="HEAT_type_2"/>
</dbReference>
<dbReference type="EMBL" id="JTDY01000385">
    <property type="protein sequence ID" value="KOB77435.1"/>
    <property type="molecule type" value="Genomic_DNA"/>
</dbReference>
<dbReference type="STRING" id="104452.A0A0L7LPR6"/>
<dbReference type="FunFam" id="1.25.10.10:FF:000027">
    <property type="entry name" value="Importin subunit beta-1"/>
    <property type="match status" value="1"/>
</dbReference>
<evidence type="ECO:0000256" key="4">
    <source>
        <dbReference type="ARBA" id="ARBA00004236"/>
    </source>
</evidence>
<feature type="transmembrane region" description="Helical" evidence="19">
    <location>
        <begin position="1301"/>
        <end position="1321"/>
    </location>
</feature>
<keyword evidence="11 19" id="KW-0812">Transmembrane</keyword>
<keyword evidence="13" id="KW-0256">Endoplasmic reticulum</keyword>
<evidence type="ECO:0000259" key="20">
    <source>
        <dbReference type="PROSITE" id="PS50166"/>
    </source>
</evidence>
<dbReference type="CDD" id="cd17317">
    <property type="entry name" value="MFS_SLC22"/>
    <property type="match status" value="1"/>
</dbReference>
<dbReference type="Proteomes" id="UP000037510">
    <property type="component" value="Unassembled WGS sequence"/>
</dbReference>
<comment type="caution">
    <text evidence="21">The sequence shown here is derived from an EMBL/GenBank/DDBJ whole genome shotgun (WGS) entry which is preliminary data.</text>
</comment>
<evidence type="ECO:0000256" key="6">
    <source>
        <dbReference type="ARBA" id="ARBA00008599"/>
    </source>
</evidence>
<dbReference type="GO" id="GO:0005886">
    <property type="term" value="C:plasma membrane"/>
    <property type="evidence" value="ECO:0007669"/>
    <property type="project" value="UniProtKB-SubCell"/>
</dbReference>
<dbReference type="SUPFAM" id="SSF103473">
    <property type="entry name" value="MFS general substrate transporter"/>
    <property type="match status" value="1"/>
</dbReference>
<feature type="transmembrane region" description="Helical" evidence="19">
    <location>
        <begin position="1437"/>
        <end position="1459"/>
    </location>
</feature>
<dbReference type="SUPFAM" id="SSF48371">
    <property type="entry name" value="ARM repeat"/>
    <property type="match status" value="1"/>
</dbReference>
<dbReference type="Pfam" id="PF25574">
    <property type="entry name" value="TPR_IMB1"/>
    <property type="match status" value="1"/>
</dbReference>
<feature type="repeat" description="HEAT" evidence="17">
    <location>
        <begin position="2073"/>
        <end position="2111"/>
    </location>
</feature>
<dbReference type="GO" id="GO:0005789">
    <property type="term" value="C:endoplasmic reticulum membrane"/>
    <property type="evidence" value="ECO:0007669"/>
    <property type="project" value="UniProtKB-SubCell"/>
</dbReference>
<evidence type="ECO:0000256" key="8">
    <source>
        <dbReference type="ARBA" id="ARBA00022448"/>
    </source>
</evidence>
<feature type="compositionally biased region" description="Low complexity" evidence="18">
    <location>
        <begin position="423"/>
        <end position="437"/>
    </location>
</feature>
<feature type="transmembrane region" description="Helical" evidence="19">
    <location>
        <begin position="1101"/>
        <end position="1125"/>
    </location>
</feature>
<proteinExistence type="inferred from homology"/>
<feature type="compositionally biased region" description="Basic residues" evidence="18">
    <location>
        <begin position="183"/>
        <end position="193"/>
    </location>
</feature>
<dbReference type="GO" id="GO:0006886">
    <property type="term" value="P:intracellular protein transport"/>
    <property type="evidence" value="ECO:0007669"/>
    <property type="project" value="InterPro"/>
</dbReference>
<dbReference type="PROSITE" id="PS50077">
    <property type="entry name" value="HEAT_REPEAT"/>
    <property type="match status" value="1"/>
</dbReference>
<evidence type="ECO:0000256" key="13">
    <source>
        <dbReference type="ARBA" id="ARBA00022824"/>
    </source>
</evidence>
<dbReference type="InterPro" id="IPR058584">
    <property type="entry name" value="IMB1_TNPO1-like_TPR"/>
</dbReference>
<dbReference type="InterPro" id="IPR036259">
    <property type="entry name" value="MFS_trans_sf"/>
</dbReference>
<feature type="compositionally biased region" description="Basic and acidic residues" evidence="18">
    <location>
        <begin position="684"/>
        <end position="702"/>
    </location>
</feature>
<dbReference type="Pfam" id="PF00083">
    <property type="entry name" value="Sugar_tr"/>
    <property type="match status" value="2"/>
</dbReference>
<dbReference type="Pfam" id="PF13513">
    <property type="entry name" value="HEAT_EZ"/>
    <property type="match status" value="1"/>
</dbReference>
<feature type="transmembrane region" description="Helical" evidence="19">
    <location>
        <begin position="1229"/>
        <end position="1247"/>
    </location>
</feature>
<evidence type="ECO:0000256" key="18">
    <source>
        <dbReference type="SAM" id="MobiDB-lite"/>
    </source>
</evidence>
<feature type="region of interest" description="Disordered" evidence="18">
    <location>
        <begin position="604"/>
        <end position="768"/>
    </location>
</feature>
<evidence type="ECO:0000256" key="3">
    <source>
        <dbReference type="ARBA" id="ARBA00004184"/>
    </source>
</evidence>
<comment type="similarity">
    <text evidence="7">Belongs to the importin beta family. Importin beta-1 subfamily.</text>
</comment>
<evidence type="ECO:0000256" key="5">
    <source>
        <dbReference type="ARBA" id="ARBA00004496"/>
    </source>
</evidence>
<feature type="compositionally biased region" description="Polar residues" evidence="18">
    <location>
        <begin position="470"/>
        <end position="483"/>
    </location>
</feature>
<feature type="region of interest" description="Disordered" evidence="18">
    <location>
        <begin position="507"/>
        <end position="542"/>
    </location>
</feature>
<feature type="domain" description="Importin N-terminal" evidence="20">
    <location>
        <begin position="1718"/>
        <end position="1798"/>
    </location>
</feature>
<evidence type="ECO:0000256" key="11">
    <source>
        <dbReference type="ARBA" id="ARBA00022692"/>
    </source>
</evidence>
<dbReference type="PANTHER" id="PTHR23085">
    <property type="entry name" value="GH28348P"/>
    <property type="match status" value="1"/>
</dbReference>
<feature type="transmembrane region" description="Helical" evidence="19">
    <location>
        <begin position="1640"/>
        <end position="1659"/>
    </location>
</feature>
<dbReference type="SMART" id="SM00913">
    <property type="entry name" value="IBN_N"/>
    <property type="match status" value="1"/>
</dbReference>
<dbReference type="GO" id="GO:0031267">
    <property type="term" value="F:small GTPase binding"/>
    <property type="evidence" value="ECO:0007669"/>
    <property type="project" value="InterPro"/>
</dbReference>
<dbReference type="GO" id="GO:0030314">
    <property type="term" value="C:junctional membrane complex"/>
    <property type="evidence" value="ECO:0007669"/>
    <property type="project" value="InterPro"/>
</dbReference>
<feature type="transmembrane region" description="Helical" evidence="19">
    <location>
        <begin position="1328"/>
        <end position="1347"/>
    </location>
</feature>
<feature type="region of interest" description="Disordered" evidence="18">
    <location>
        <begin position="795"/>
        <end position="816"/>
    </location>
</feature>
<feature type="transmembrane region" description="Helical" evidence="19">
    <location>
        <begin position="1471"/>
        <end position="1491"/>
    </location>
</feature>
<feature type="compositionally biased region" description="Low complexity" evidence="18">
    <location>
        <begin position="750"/>
        <end position="759"/>
    </location>
</feature>
<evidence type="ECO:0000256" key="12">
    <source>
        <dbReference type="ARBA" id="ARBA00022737"/>
    </source>
</evidence>
<keyword evidence="10" id="KW-0963">Cytoplasm</keyword>
<dbReference type="PROSITE" id="PS50166">
    <property type="entry name" value="IMPORTIN_B_NT"/>
    <property type="match status" value="1"/>
</dbReference>
<dbReference type="InterPro" id="IPR003409">
    <property type="entry name" value="MORN"/>
</dbReference>
<gene>
    <name evidence="21" type="ORF">OBRU01_03444</name>
</gene>
<feature type="compositionally biased region" description="Polar residues" evidence="18">
    <location>
        <begin position="625"/>
        <end position="663"/>
    </location>
</feature>
<evidence type="ECO:0000256" key="9">
    <source>
        <dbReference type="ARBA" id="ARBA00022475"/>
    </source>
</evidence>
<dbReference type="PANTHER" id="PTHR23085:SF16">
    <property type="entry name" value="GH28348P"/>
    <property type="match status" value="1"/>
</dbReference>
<dbReference type="InterPro" id="IPR016024">
    <property type="entry name" value="ARM-type_fold"/>
</dbReference>
<feature type="compositionally biased region" description="Basic and acidic residues" evidence="18">
    <location>
        <begin position="146"/>
        <end position="157"/>
    </location>
</feature>
<feature type="compositionally biased region" description="Basic and acidic residues" evidence="18">
    <location>
        <begin position="1551"/>
        <end position="1561"/>
    </location>
</feature>